<evidence type="ECO:0000256" key="2">
    <source>
        <dbReference type="ARBA" id="ARBA00004882"/>
    </source>
</evidence>
<comment type="pathway">
    <text evidence="2 12">Cofactor biosynthesis; riboflavin biosynthesis; 5-amino-6-(D-ribitylamino)uracil from GTP: step 2/4.</text>
</comment>
<dbReference type="SUPFAM" id="SSF53597">
    <property type="entry name" value="Dihydrofolate reductase-like"/>
    <property type="match status" value="1"/>
</dbReference>
<dbReference type="InterPro" id="IPR002734">
    <property type="entry name" value="RibDG_C"/>
</dbReference>
<evidence type="ECO:0000256" key="10">
    <source>
        <dbReference type="ARBA" id="ARBA00023002"/>
    </source>
</evidence>
<reference evidence="15 16" key="1">
    <citation type="journal article" date="2015" name="Genome Biol. Evol.">
        <title>Distinctive Genome Reduction Rates Revealed by Genomic Analyses of Two Coxiella-Like Endosymbionts in Ticks.</title>
        <authorList>
            <person name="Gottlieb Y."/>
            <person name="Lalzar I."/>
            <person name="Klasson L."/>
        </authorList>
    </citation>
    <scope>NUCLEOTIDE SEQUENCE [LARGE SCALE GENOMIC DNA]</scope>
    <source>
        <strain evidence="15 16">CRt</strain>
    </source>
</reference>
<evidence type="ECO:0000256" key="9">
    <source>
        <dbReference type="ARBA" id="ARBA00022857"/>
    </source>
</evidence>
<dbReference type="PROSITE" id="PS00903">
    <property type="entry name" value="CYT_DCMP_DEAMINASES_1"/>
    <property type="match status" value="1"/>
</dbReference>
<evidence type="ECO:0000256" key="5">
    <source>
        <dbReference type="ARBA" id="ARBA00007417"/>
    </source>
</evidence>
<comment type="cofactor">
    <cofactor evidence="12">
        <name>Zn(2+)</name>
        <dbReference type="ChEBI" id="CHEBI:29105"/>
    </cofactor>
    <text evidence="12">Binds 1 zinc ion.</text>
</comment>
<keyword evidence="12" id="KW-0378">Hydrolase</keyword>
<evidence type="ECO:0000256" key="7">
    <source>
        <dbReference type="ARBA" id="ARBA00022723"/>
    </source>
</evidence>
<name>A0ABN4HRY5_9COXI</name>
<dbReference type="Pfam" id="PF00383">
    <property type="entry name" value="dCMP_cyt_deam_1"/>
    <property type="match status" value="1"/>
</dbReference>
<evidence type="ECO:0000256" key="4">
    <source>
        <dbReference type="ARBA" id="ARBA00005259"/>
    </source>
</evidence>
<comment type="similarity">
    <text evidence="4 12">In the N-terminal section; belongs to the cytidine and deoxycytidylate deaminase family.</text>
</comment>
<dbReference type="InterPro" id="IPR004794">
    <property type="entry name" value="Eubact_RibD"/>
</dbReference>
<dbReference type="SUPFAM" id="SSF53927">
    <property type="entry name" value="Cytidine deaminase-like"/>
    <property type="match status" value="1"/>
</dbReference>
<dbReference type="PIRSF" id="PIRSF006769">
    <property type="entry name" value="RibD"/>
    <property type="match status" value="1"/>
</dbReference>
<keyword evidence="6 12" id="KW-0686">Riboflavin biosynthesis</keyword>
<evidence type="ECO:0000256" key="11">
    <source>
        <dbReference type="ARBA" id="ARBA00023268"/>
    </source>
</evidence>
<keyword evidence="7 12" id="KW-0479">Metal-binding</keyword>
<feature type="domain" description="CMP/dCMP-type deaminase" evidence="13">
    <location>
        <begin position="3"/>
        <end position="117"/>
    </location>
</feature>
<organism evidence="15 16">
    <name type="scientific">Candidatus Coxiella mudrowiae</name>
    <dbReference type="NCBI Taxonomy" id="2054173"/>
    <lineage>
        <taxon>Bacteria</taxon>
        <taxon>Pseudomonadati</taxon>
        <taxon>Pseudomonadota</taxon>
        <taxon>Gammaproteobacteria</taxon>
        <taxon>Legionellales</taxon>
        <taxon>Coxiellaceae</taxon>
        <taxon>Coxiella</taxon>
    </lineage>
</organism>
<dbReference type="NCBIfam" id="TIGR00326">
    <property type="entry name" value="eubact_ribD"/>
    <property type="match status" value="1"/>
</dbReference>
<evidence type="ECO:0000259" key="13">
    <source>
        <dbReference type="PROSITE" id="PS51747"/>
    </source>
</evidence>
<protein>
    <recommendedName>
        <fullName evidence="12">Riboflavin biosynthesis protein RibD</fullName>
    </recommendedName>
    <domain>
        <recommendedName>
            <fullName evidence="12">Diaminohydroxyphosphoribosylaminopyrimidine deaminase</fullName>
            <shortName evidence="12">DRAP deaminase</shortName>
            <ecNumber evidence="12">3.5.4.26</ecNumber>
        </recommendedName>
        <alternativeName>
            <fullName evidence="12">Riboflavin-specific deaminase</fullName>
        </alternativeName>
    </domain>
    <domain>
        <recommendedName>
            <fullName evidence="12">5-amino-6-(5-phosphoribosylamino)uracil reductase</fullName>
            <ecNumber evidence="12">1.1.1.193</ecNumber>
        </recommendedName>
        <alternativeName>
            <fullName evidence="12">HTP reductase</fullName>
        </alternativeName>
    </domain>
</protein>
<keyword evidence="16" id="KW-1185">Reference proteome</keyword>
<sequence>MNNNPEVYLKQALELAEIRRGFCAPNPAVGAILVKDNKIISTGFHKRSGLPHAEVEAINSAGENAKGADLYVTLEPCCHYGKTPPCTDLIIKTGIKAVYYSLADPNPNVFNKGAQVLKQAGIDCFLVETPEIKSFYESYSYWTANKRSWITIKLALSLDGKIAGIKGKPLALTGEELKLYTHEFRKKSDALLTTINTILQDDPQLNVRLVNETIKKLVYILDSDLRLPSNACIHRTAEKLVVFHKEPANKKRKQALAERNIRCVGVTGTKEGLDLNQVLSTIGADGVHDLWVEAGGGCFQSFLHKRLIHRALIYVAPKVMGDQATSAFQLPFDFQEHRIQWRQIGQDVVCDIKF</sequence>
<dbReference type="EC" id="1.1.1.193" evidence="12"/>
<comment type="similarity">
    <text evidence="5 12">In the C-terminal section; belongs to the HTP reductase family.</text>
</comment>
<proteinExistence type="inferred from homology"/>
<dbReference type="EC" id="3.5.4.26" evidence="12"/>
<dbReference type="InterPro" id="IPR050765">
    <property type="entry name" value="Riboflavin_Biosynth_HTPR"/>
</dbReference>
<dbReference type="PANTHER" id="PTHR38011:SF7">
    <property type="entry name" value="2,5-DIAMINO-6-RIBOSYLAMINO-4(3H)-PYRIMIDINONE 5'-PHOSPHATE REDUCTASE"/>
    <property type="match status" value="1"/>
</dbReference>
<dbReference type="RefSeq" id="WP_048875044.1">
    <property type="nucleotide sequence ID" value="NZ_CP011126.1"/>
</dbReference>
<dbReference type="Proteomes" id="UP000063965">
    <property type="component" value="Chromosome"/>
</dbReference>
<evidence type="ECO:0000256" key="3">
    <source>
        <dbReference type="ARBA" id="ARBA00004910"/>
    </source>
</evidence>
<comment type="function">
    <text evidence="1 12">Converts 2,5-diamino-6-(ribosylamino)-4(3h)-pyrimidinone 5'-phosphate into 5-amino-6-(ribosylamino)-2,4(1h,3h)-pyrimidinedione 5'-phosphate.</text>
</comment>
<dbReference type="Gene3D" id="3.40.430.10">
    <property type="entry name" value="Dihydrofolate Reductase, subunit A"/>
    <property type="match status" value="1"/>
</dbReference>
<dbReference type="InterPro" id="IPR016193">
    <property type="entry name" value="Cytidine_deaminase-like"/>
</dbReference>
<dbReference type="PANTHER" id="PTHR38011">
    <property type="entry name" value="DIHYDROFOLATE REDUCTASE FAMILY PROTEIN (AFU_ORTHOLOGUE AFUA_8G06820)"/>
    <property type="match status" value="1"/>
</dbReference>
<dbReference type="Pfam" id="PF01872">
    <property type="entry name" value="RibD_C"/>
    <property type="match status" value="1"/>
</dbReference>
<dbReference type="Gene3D" id="3.40.140.10">
    <property type="entry name" value="Cytidine Deaminase, domain 2"/>
    <property type="match status" value="1"/>
</dbReference>
<evidence type="ECO:0000313" key="15">
    <source>
        <dbReference type="EMBL" id="AKQ33475.1"/>
    </source>
</evidence>
<comment type="pathway">
    <text evidence="3 12">Cofactor biosynthesis; riboflavin biosynthesis; 5-amino-6-(D-ribitylamino)uracil from GTP: step 3/4.</text>
</comment>
<keyword evidence="10 12" id="KW-0560">Oxidoreductase</keyword>
<evidence type="ECO:0000256" key="8">
    <source>
        <dbReference type="ARBA" id="ARBA00022833"/>
    </source>
</evidence>
<dbReference type="EMBL" id="CP011126">
    <property type="protein sequence ID" value="AKQ33475.1"/>
    <property type="molecule type" value="Genomic_DNA"/>
</dbReference>
<accession>A0ABN4HRY5</accession>
<dbReference type="CDD" id="cd01284">
    <property type="entry name" value="Riboflavin_deaminase-reductase"/>
    <property type="match status" value="1"/>
</dbReference>
<dbReference type="EMBL" id="CP011126">
    <property type="protein sequence ID" value="AKQ33388.1"/>
    <property type="molecule type" value="Genomic_DNA"/>
</dbReference>
<dbReference type="InterPro" id="IPR016192">
    <property type="entry name" value="APOBEC/CMP_deaminase_Zn-bd"/>
</dbReference>
<comment type="catalytic activity">
    <reaction evidence="12">
        <text>2,5-diamino-6-hydroxy-4-(5-phosphoribosylamino)-pyrimidine + H2O + H(+) = 5-amino-6-(5-phospho-D-ribosylamino)uracil + NH4(+)</text>
        <dbReference type="Rhea" id="RHEA:21868"/>
        <dbReference type="ChEBI" id="CHEBI:15377"/>
        <dbReference type="ChEBI" id="CHEBI:15378"/>
        <dbReference type="ChEBI" id="CHEBI:28938"/>
        <dbReference type="ChEBI" id="CHEBI:58453"/>
        <dbReference type="ChEBI" id="CHEBI:58614"/>
        <dbReference type="EC" id="3.5.4.26"/>
    </reaction>
</comment>
<dbReference type="InterPro" id="IPR024072">
    <property type="entry name" value="DHFR-like_dom_sf"/>
</dbReference>
<evidence type="ECO:0000256" key="12">
    <source>
        <dbReference type="PIRNR" id="PIRNR006769"/>
    </source>
</evidence>
<gene>
    <name evidence="15" type="primary">ribD</name>
    <name evidence="14" type="ORF">CleRT_04460</name>
    <name evidence="15" type="ORF">CleRT_05900</name>
</gene>
<evidence type="ECO:0000256" key="1">
    <source>
        <dbReference type="ARBA" id="ARBA00002151"/>
    </source>
</evidence>
<comment type="catalytic activity">
    <reaction evidence="12">
        <text>5-amino-6-(5-phospho-D-ribitylamino)uracil + NADP(+) = 5-amino-6-(5-phospho-D-ribosylamino)uracil + NADPH + H(+)</text>
        <dbReference type="Rhea" id="RHEA:17845"/>
        <dbReference type="ChEBI" id="CHEBI:15378"/>
        <dbReference type="ChEBI" id="CHEBI:57783"/>
        <dbReference type="ChEBI" id="CHEBI:58349"/>
        <dbReference type="ChEBI" id="CHEBI:58421"/>
        <dbReference type="ChEBI" id="CHEBI:58453"/>
        <dbReference type="EC" id="1.1.1.193"/>
    </reaction>
</comment>
<dbReference type="PROSITE" id="PS51747">
    <property type="entry name" value="CYT_DCMP_DEAMINASES_2"/>
    <property type="match status" value="1"/>
</dbReference>
<dbReference type="InterPro" id="IPR002125">
    <property type="entry name" value="CMP_dCMP_dom"/>
</dbReference>
<keyword evidence="11" id="KW-0511">Multifunctional enzyme</keyword>
<evidence type="ECO:0000256" key="6">
    <source>
        <dbReference type="ARBA" id="ARBA00022619"/>
    </source>
</evidence>
<keyword evidence="9 12" id="KW-0521">NADP</keyword>
<keyword evidence="8 12" id="KW-0862">Zinc</keyword>
<evidence type="ECO:0000313" key="14">
    <source>
        <dbReference type="EMBL" id="AKQ33388.1"/>
    </source>
</evidence>
<evidence type="ECO:0000313" key="16">
    <source>
        <dbReference type="Proteomes" id="UP000063965"/>
    </source>
</evidence>